<dbReference type="PANTHER" id="PTHR21477">
    <property type="entry name" value="ZGC:172139"/>
    <property type="match status" value="1"/>
</dbReference>
<comment type="caution">
    <text evidence="2">The sequence shown here is derived from an EMBL/GenBank/DDBJ whole genome shotgun (WGS) entry which is preliminary data.</text>
</comment>
<dbReference type="PANTHER" id="PTHR21477:SF13">
    <property type="entry name" value="KIAA0930"/>
    <property type="match status" value="1"/>
</dbReference>
<reference evidence="2 3" key="1">
    <citation type="journal article" date="2019" name="Sci. Rep.">
        <title>Comparative genomics of chytrid fungi reveal insights into the obligate biotrophic and pathogenic lifestyle of Synchytrium endobioticum.</title>
        <authorList>
            <person name="van de Vossenberg B.T.L.H."/>
            <person name="Warris S."/>
            <person name="Nguyen H.D.T."/>
            <person name="van Gent-Pelzer M.P.E."/>
            <person name="Joly D.L."/>
            <person name="van de Geest H.C."/>
            <person name="Bonants P.J.M."/>
            <person name="Smith D.S."/>
            <person name="Levesque C.A."/>
            <person name="van der Lee T.A.J."/>
        </authorList>
    </citation>
    <scope>NUCLEOTIDE SEQUENCE [LARGE SCALE GENOMIC DNA]</scope>
    <source>
        <strain evidence="2 3">CBS 809.83</strain>
    </source>
</reference>
<evidence type="ECO:0000313" key="3">
    <source>
        <dbReference type="Proteomes" id="UP000318582"/>
    </source>
</evidence>
<dbReference type="Proteomes" id="UP000318582">
    <property type="component" value="Unassembled WGS sequence"/>
</dbReference>
<organism evidence="2 3">
    <name type="scientific">Powellomyces hirtus</name>
    <dbReference type="NCBI Taxonomy" id="109895"/>
    <lineage>
        <taxon>Eukaryota</taxon>
        <taxon>Fungi</taxon>
        <taxon>Fungi incertae sedis</taxon>
        <taxon>Chytridiomycota</taxon>
        <taxon>Chytridiomycota incertae sedis</taxon>
        <taxon>Chytridiomycetes</taxon>
        <taxon>Spizellomycetales</taxon>
        <taxon>Powellomycetaceae</taxon>
        <taxon>Powellomyces</taxon>
    </lineage>
</organism>
<accession>A0A507E9U8</accession>
<gene>
    <name evidence="2" type="ORF">PhCBS80983_g01562</name>
</gene>
<feature type="compositionally biased region" description="Low complexity" evidence="1">
    <location>
        <begin position="203"/>
        <end position="213"/>
    </location>
</feature>
<dbReference type="EMBL" id="QEAQ01000012">
    <property type="protein sequence ID" value="TPX60849.1"/>
    <property type="molecule type" value="Genomic_DNA"/>
</dbReference>
<protein>
    <submittedName>
        <fullName evidence="2">Uncharacterized protein</fullName>
    </submittedName>
</protein>
<feature type="region of interest" description="Disordered" evidence="1">
    <location>
        <begin position="16"/>
        <end position="42"/>
    </location>
</feature>
<sequence>MASLLLHILERLRSENLHGPTSPYPPHQQGGRSRPPGAGPLDNRESWILLDDEFGDLDSKDPRWPELFLEFFVEGGADGNDDLLFFVKQPPAPDSTNGQDGGDQQDPILVRRKVGNTMPQLDHVIDWKQTFFLNLIVQLPCTLTVAVCKRGENGERKRSLIANASQERIVLVGNSNPALNEVASPVSGTPTLGSPTGNGGNGSASATSGTALADRSGSSLPRPKSKSKMAALQRIPKTVYAAPYKSRMDVKDAFMNECSYPLVYYTVNDYESHDLHLSIRENEYLCVELSVIIPDEQTKRDVGKWTATSGTDRVASISVDDDPAPFPAPPGCSKIVIFQGAVPYTSLLDIYQQKGLAARNQLKLGWKKLTEHGNGGRKGGDISPPHERTEYIMMRGPHGKGQCQVAIKDAADAPGTQKAATTTTSANEDAASADSQSSPALSGSPRKPASLADRLLKFGNVVKTQIAASGVLGVDAASAAHDNPDIPKPESLTCSMTYVNVPWQSIISDLADHASRPSA</sequence>
<dbReference type="AlphaFoldDB" id="A0A507E9U8"/>
<name>A0A507E9U8_9FUNG</name>
<dbReference type="Pfam" id="PF09741">
    <property type="entry name" value="DUF2045"/>
    <property type="match status" value="2"/>
</dbReference>
<feature type="region of interest" description="Disordered" evidence="1">
    <location>
        <begin position="181"/>
        <end position="229"/>
    </location>
</feature>
<feature type="region of interest" description="Disordered" evidence="1">
    <location>
        <begin position="87"/>
        <end position="106"/>
    </location>
</feature>
<feature type="compositionally biased region" description="Low complexity" evidence="1">
    <location>
        <begin position="419"/>
        <end position="444"/>
    </location>
</feature>
<keyword evidence="3" id="KW-1185">Reference proteome</keyword>
<dbReference type="InterPro" id="IPR019141">
    <property type="entry name" value="DUF2045"/>
</dbReference>
<evidence type="ECO:0000313" key="2">
    <source>
        <dbReference type="EMBL" id="TPX60849.1"/>
    </source>
</evidence>
<proteinExistence type="predicted"/>
<feature type="region of interest" description="Disordered" evidence="1">
    <location>
        <begin position="411"/>
        <end position="448"/>
    </location>
</feature>
<evidence type="ECO:0000256" key="1">
    <source>
        <dbReference type="SAM" id="MobiDB-lite"/>
    </source>
</evidence>